<organism evidence="3 4">
    <name type="scientific">Streptomyces alkaliphilus</name>
    <dbReference type="NCBI Taxonomy" id="1472722"/>
    <lineage>
        <taxon>Bacteria</taxon>
        <taxon>Bacillati</taxon>
        <taxon>Actinomycetota</taxon>
        <taxon>Actinomycetes</taxon>
        <taxon>Kitasatosporales</taxon>
        <taxon>Streptomycetaceae</taxon>
        <taxon>Streptomyces</taxon>
    </lineage>
</organism>
<feature type="region of interest" description="Disordered" evidence="1">
    <location>
        <begin position="1"/>
        <end position="32"/>
    </location>
</feature>
<gene>
    <name evidence="3" type="ORF">FNQ90_16565</name>
</gene>
<evidence type="ECO:0000256" key="1">
    <source>
        <dbReference type="SAM" id="MobiDB-lite"/>
    </source>
</evidence>
<dbReference type="AlphaFoldDB" id="A0A7W3TFP3"/>
<dbReference type="Gene3D" id="3.30.420.40">
    <property type="match status" value="2"/>
</dbReference>
<evidence type="ECO:0000313" key="4">
    <source>
        <dbReference type="Proteomes" id="UP000538929"/>
    </source>
</evidence>
<reference evidence="4" key="1">
    <citation type="submission" date="2019-10" db="EMBL/GenBank/DDBJ databases">
        <title>Streptomyces sp. nov., a novel actinobacterium isolated from alkaline environment.</title>
        <authorList>
            <person name="Golinska P."/>
        </authorList>
    </citation>
    <scope>NUCLEOTIDE SEQUENCE [LARGE SCALE GENOMIC DNA]</scope>
    <source>
        <strain evidence="4">DSM 42118</strain>
    </source>
</reference>
<evidence type="ECO:0000259" key="2">
    <source>
        <dbReference type="Pfam" id="PF01869"/>
    </source>
</evidence>
<dbReference type="InterPro" id="IPR052519">
    <property type="entry name" value="Euk-type_GlcNAc_Kinase"/>
</dbReference>
<dbReference type="PANTHER" id="PTHR43190:SF3">
    <property type="entry name" value="N-ACETYL-D-GLUCOSAMINE KINASE"/>
    <property type="match status" value="1"/>
</dbReference>
<dbReference type="InterPro" id="IPR002731">
    <property type="entry name" value="ATPase_BadF"/>
</dbReference>
<dbReference type="PANTHER" id="PTHR43190">
    <property type="entry name" value="N-ACETYL-D-GLUCOSAMINE KINASE"/>
    <property type="match status" value="1"/>
</dbReference>
<keyword evidence="4" id="KW-1185">Reference proteome</keyword>
<feature type="domain" description="ATPase BadF/BadG/BcrA/BcrD type" evidence="2">
    <location>
        <begin position="37"/>
        <end position="316"/>
    </location>
</feature>
<sequence>RDRPRRAPGRGGGPESPGPPARVGETVTGPPVRTGGEGIEAADLAARVVSAGRELLARAGADHDPVPAAVCVGAAGFATLGAGLRRELPRLLAAGFANGGRPGPGARLVLAADAVTGYAGALGEHPGVVVAAGTGMIALGTDLRAWRRADGWGHLLGDCGSGAWIGRAGLEAALRALDGRPDGSPELLRRAEEVFGPAGELPARLYPRPDRAAALASFAPAVARCAADPTGDPRARQILREAAREIAATAEAALPESLRPGGDGVAGEPAPTLALTGGLLRLGEALTGPLREELARRLPGVREVSPAGDPLDGSLLLADRAAGAGPALPRAAGLLEVRLLPSVPPGDR</sequence>
<protein>
    <submittedName>
        <fullName evidence="3">ATPase</fullName>
    </submittedName>
</protein>
<accession>A0A7W3TFP3</accession>
<dbReference type="InterPro" id="IPR043129">
    <property type="entry name" value="ATPase_NBD"/>
</dbReference>
<evidence type="ECO:0000313" key="3">
    <source>
        <dbReference type="EMBL" id="MBB0245670.1"/>
    </source>
</evidence>
<dbReference type="EMBL" id="VKHT01000566">
    <property type="protein sequence ID" value="MBB0245670.1"/>
    <property type="molecule type" value="Genomic_DNA"/>
</dbReference>
<feature type="non-terminal residue" evidence="3">
    <location>
        <position position="1"/>
    </location>
</feature>
<name>A0A7W3TFP3_9ACTN</name>
<dbReference type="Pfam" id="PF01869">
    <property type="entry name" value="BcrAD_BadFG"/>
    <property type="match status" value="1"/>
</dbReference>
<dbReference type="Proteomes" id="UP000538929">
    <property type="component" value="Unassembled WGS sequence"/>
</dbReference>
<proteinExistence type="predicted"/>
<comment type="caution">
    <text evidence="3">The sequence shown here is derived from an EMBL/GenBank/DDBJ whole genome shotgun (WGS) entry which is preliminary data.</text>
</comment>
<dbReference type="SUPFAM" id="SSF53067">
    <property type="entry name" value="Actin-like ATPase domain"/>
    <property type="match status" value="1"/>
</dbReference>